<dbReference type="InterPro" id="IPR004360">
    <property type="entry name" value="Glyas_Fos-R_dOase_dom"/>
</dbReference>
<dbReference type="PANTHER" id="PTHR33993">
    <property type="entry name" value="GLYOXALASE-RELATED"/>
    <property type="match status" value="1"/>
</dbReference>
<dbReference type="InterPro" id="IPR029068">
    <property type="entry name" value="Glyas_Bleomycin-R_OHBP_Dase"/>
</dbReference>
<evidence type="ECO:0000313" key="2">
    <source>
        <dbReference type="EMBL" id="GAA4168182.1"/>
    </source>
</evidence>
<protein>
    <submittedName>
        <fullName evidence="2">VOC family protein</fullName>
    </submittedName>
</protein>
<dbReference type="Pfam" id="PF00903">
    <property type="entry name" value="Glyoxalase"/>
    <property type="match status" value="1"/>
</dbReference>
<dbReference type="InterPro" id="IPR037523">
    <property type="entry name" value="VOC_core"/>
</dbReference>
<dbReference type="Proteomes" id="UP001501079">
    <property type="component" value="Unassembled WGS sequence"/>
</dbReference>
<name>A0ABP7ZQQ1_9MICO</name>
<proteinExistence type="predicted"/>
<dbReference type="PROSITE" id="PS51819">
    <property type="entry name" value="VOC"/>
    <property type="match status" value="1"/>
</dbReference>
<organism evidence="2 3">
    <name type="scientific">Gryllotalpicola koreensis</name>
    <dbReference type="NCBI Taxonomy" id="993086"/>
    <lineage>
        <taxon>Bacteria</taxon>
        <taxon>Bacillati</taxon>
        <taxon>Actinomycetota</taxon>
        <taxon>Actinomycetes</taxon>
        <taxon>Micrococcales</taxon>
        <taxon>Microbacteriaceae</taxon>
        <taxon>Gryllotalpicola</taxon>
    </lineage>
</organism>
<comment type="caution">
    <text evidence="2">The sequence shown here is derived from an EMBL/GenBank/DDBJ whole genome shotgun (WGS) entry which is preliminary data.</text>
</comment>
<feature type="domain" description="VOC" evidence="1">
    <location>
        <begin position="7"/>
        <end position="123"/>
    </location>
</feature>
<dbReference type="InterPro" id="IPR052164">
    <property type="entry name" value="Anthracycline_SecMetBiosynth"/>
</dbReference>
<sequence>MTNSTGGPDFVSFQVRDIDAAAEFYEKAVGLNPLPAPNPHARVFSTGEVTFAVRTPIPGVDLDAIEQLGAGIAVWFSSDDVAGVRQRVGDAGAEIVQEPFEGPFGTTFSFRDPDGYIVTVHSAR</sequence>
<dbReference type="PANTHER" id="PTHR33993:SF14">
    <property type="entry name" value="GB|AAF24581.1"/>
    <property type="match status" value="1"/>
</dbReference>
<dbReference type="SUPFAM" id="SSF54593">
    <property type="entry name" value="Glyoxalase/Bleomycin resistance protein/Dihydroxybiphenyl dioxygenase"/>
    <property type="match status" value="1"/>
</dbReference>
<reference evidence="3" key="1">
    <citation type="journal article" date="2019" name="Int. J. Syst. Evol. Microbiol.">
        <title>The Global Catalogue of Microorganisms (GCM) 10K type strain sequencing project: providing services to taxonomists for standard genome sequencing and annotation.</title>
        <authorList>
            <consortium name="The Broad Institute Genomics Platform"/>
            <consortium name="The Broad Institute Genome Sequencing Center for Infectious Disease"/>
            <person name="Wu L."/>
            <person name="Ma J."/>
        </authorList>
    </citation>
    <scope>NUCLEOTIDE SEQUENCE [LARGE SCALE GENOMIC DNA]</scope>
    <source>
        <strain evidence="3">JCM 17591</strain>
    </source>
</reference>
<accession>A0ABP7ZQQ1</accession>
<keyword evidence="3" id="KW-1185">Reference proteome</keyword>
<dbReference type="RefSeq" id="WP_344751492.1">
    <property type="nucleotide sequence ID" value="NZ_BAABBW010000001.1"/>
</dbReference>
<evidence type="ECO:0000259" key="1">
    <source>
        <dbReference type="PROSITE" id="PS51819"/>
    </source>
</evidence>
<dbReference type="EMBL" id="BAABBW010000001">
    <property type="protein sequence ID" value="GAA4168182.1"/>
    <property type="molecule type" value="Genomic_DNA"/>
</dbReference>
<dbReference type="Gene3D" id="3.10.180.10">
    <property type="entry name" value="2,3-Dihydroxybiphenyl 1,2-Dioxygenase, domain 1"/>
    <property type="match status" value="1"/>
</dbReference>
<gene>
    <name evidence="2" type="ORF">GCM10022287_02910</name>
</gene>
<evidence type="ECO:0000313" key="3">
    <source>
        <dbReference type="Proteomes" id="UP001501079"/>
    </source>
</evidence>